<protein>
    <recommendedName>
        <fullName evidence="3">WGR domain-containing protein</fullName>
    </recommendedName>
</protein>
<evidence type="ECO:0008006" key="3">
    <source>
        <dbReference type="Google" id="ProtNLM"/>
    </source>
</evidence>
<dbReference type="Proteomes" id="UP000219612">
    <property type="component" value="Unassembled WGS sequence"/>
</dbReference>
<evidence type="ECO:0000313" key="2">
    <source>
        <dbReference type="Proteomes" id="UP000219612"/>
    </source>
</evidence>
<keyword evidence="2" id="KW-1185">Reference proteome</keyword>
<name>A0A285J3L8_9ACTN</name>
<accession>A0A285J3L8</accession>
<proteinExistence type="predicted"/>
<evidence type="ECO:0000313" key="1">
    <source>
        <dbReference type="EMBL" id="SNY53711.1"/>
    </source>
</evidence>
<gene>
    <name evidence="1" type="ORF">SAMN05421748_114147</name>
</gene>
<organism evidence="1 2">
    <name type="scientific">Paractinoplanes atraurantiacus</name>
    <dbReference type="NCBI Taxonomy" id="1036182"/>
    <lineage>
        <taxon>Bacteria</taxon>
        <taxon>Bacillati</taxon>
        <taxon>Actinomycetota</taxon>
        <taxon>Actinomycetes</taxon>
        <taxon>Micromonosporales</taxon>
        <taxon>Micromonosporaceae</taxon>
        <taxon>Paractinoplanes</taxon>
    </lineage>
</organism>
<sequence>MGRVEHWFNRSYRAGRRDVYLLRTPTGWQVVGREGGSGGREVTYYFDDEAEARRMVQAMKDAVPAHLGNWALMPQPPGR</sequence>
<dbReference type="AlphaFoldDB" id="A0A285J3L8"/>
<reference evidence="1 2" key="1">
    <citation type="submission" date="2017-09" db="EMBL/GenBank/DDBJ databases">
        <authorList>
            <person name="Ehlers B."/>
            <person name="Leendertz F.H."/>
        </authorList>
    </citation>
    <scope>NUCLEOTIDE SEQUENCE [LARGE SCALE GENOMIC DNA]</scope>
    <source>
        <strain evidence="1 2">CGMCC 4.6857</strain>
    </source>
</reference>
<dbReference type="EMBL" id="OBDY01000014">
    <property type="protein sequence ID" value="SNY53711.1"/>
    <property type="molecule type" value="Genomic_DNA"/>
</dbReference>